<feature type="domain" description="Cyclic nucleotide-binding" evidence="2">
    <location>
        <begin position="837"/>
        <end position="886"/>
    </location>
</feature>
<proteinExistence type="predicted"/>
<feature type="domain" description="Cyclic nucleotide-binding" evidence="2">
    <location>
        <begin position="1067"/>
        <end position="1176"/>
    </location>
</feature>
<evidence type="ECO:0000313" key="4">
    <source>
        <dbReference type="Proteomes" id="UP000481153"/>
    </source>
</evidence>
<organism evidence="3 4">
    <name type="scientific">Aphanomyces euteiches</name>
    <dbReference type="NCBI Taxonomy" id="100861"/>
    <lineage>
        <taxon>Eukaryota</taxon>
        <taxon>Sar</taxon>
        <taxon>Stramenopiles</taxon>
        <taxon>Oomycota</taxon>
        <taxon>Saprolegniomycetes</taxon>
        <taxon>Saprolegniales</taxon>
        <taxon>Verrucalvaceae</taxon>
        <taxon>Aphanomyces</taxon>
    </lineage>
</organism>
<protein>
    <recommendedName>
        <fullName evidence="2">Cyclic nucleotide-binding domain-containing protein</fullName>
    </recommendedName>
</protein>
<feature type="region of interest" description="Disordered" evidence="1">
    <location>
        <begin position="1511"/>
        <end position="1554"/>
    </location>
</feature>
<dbReference type="Gene3D" id="2.60.120.10">
    <property type="entry name" value="Jelly Rolls"/>
    <property type="match status" value="7"/>
</dbReference>
<dbReference type="EMBL" id="VJMJ01000002">
    <property type="protein sequence ID" value="KAF0745469.1"/>
    <property type="molecule type" value="Genomic_DNA"/>
</dbReference>
<name>A0A6G0XY83_9STRA</name>
<dbReference type="InterPro" id="IPR018490">
    <property type="entry name" value="cNMP-bd_dom_sf"/>
</dbReference>
<comment type="caution">
    <text evidence="3">The sequence shown here is derived from an EMBL/GenBank/DDBJ whole genome shotgun (WGS) entry which is preliminary data.</text>
</comment>
<dbReference type="PANTHER" id="PTHR23011">
    <property type="entry name" value="CYCLIC NUCLEOTIDE-BINDING DOMAIN CONTAINING PROTEIN"/>
    <property type="match status" value="1"/>
</dbReference>
<dbReference type="CDD" id="cd00038">
    <property type="entry name" value="CAP_ED"/>
    <property type="match status" value="4"/>
</dbReference>
<dbReference type="Pfam" id="PF00027">
    <property type="entry name" value="cNMP_binding"/>
    <property type="match status" value="1"/>
</dbReference>
<dbReference type="SUPFAM" id="SSF51206">
    <property type="entry name" value="cAMP-binding domain-like"/>
    <property type="match status" value="6"/>
</dbReference>
<dbReference type="PROSITE" id="PS50042">
    <property type="entry name" value="CNMP_BINDING_3"/>
    <property type="match status" value="5"/>
</dbReference>
<feature type="domain" description="Cyclic nucleotide-binding" evidence="2">
    <location>
        <begin position="246"/>
        <end position="385"/>
    </location>
</feature>
<dbReference type="InterPro" id="IPR014710">
    <property type="entry name" value="RmlC-like_jellyroll"/>
</dbReference>
<feature type="domain" description="Cyclic nucleotide-binding" evidence="2">
    <location>
        <begin position="958"/>
        <end position="1002"/>
    </location>
</feature>
<evidence type="ECO:0000313" key="3">
    <source>
        <dbReference type="EMBL" id="KAF0745469.1"/>
    </source>
</evidence>
<evidence type="ECO:0000259" key="2">
    <source>
        <dbReference type="PROSITE" id="PS50042"/>
    </source>
</evidence>
<reference evidence="3 4" key="1">
    <citation type="submission" date="2019-07" db="EMBL/GenBank/DDBJ databases">
        <title>Genomics analysis of Aphanomyces spp. identifies a new class of oomycete effector associated with host adaptation.</title>
        <authorList>
            <person name="Gaulin E."/>
        </authorList>
    </citation>
    <scope>NUCLEOTIDE SEQUENCE [LARGE SCALE GENOMIC DNA]</scope>
    <source>
        <strain evidence="3 4">ATCC 201684</strain>
    </source>
</reference>
<feature type="domain" description="Cyclic nucleotide-binding" evidence="2">
    <location>
        <begin position="114"/>
        <end position="206"/>
    </location>
</feature>
<dbReference type="SMART" id="SM00100">
    <property type="entry name" value="cNMP"/>
    <property type="match status" value="2"/>
</dbReference>
<dbReference type="VEuPathDB" id="FungiDB:AeMF1_018129"/>
<sequence>MNRARARWQRVRCLIQCIVQFAHTKDALSPIDCVTLPFEPGTWHRHKLERFQNAYNKDPEYRTDVDLKLLMEIVQSVAIFSHASYACKLGICRNLHTQVLHDGEVVYYEGDIIDASSGVFVVLDGVVSIYKNPSFDVSLRLSYSAWHQAKYPNDEMQFGTCVKTATVGHSFGETAIHGFLFRQYTVLAQSRTKVAVLNQSDYRRILSFNDMKWDPQPCLYTIETEPTARTAVQIQNVVDFLYNMKLFRSQPREVVELVSHRLCQRTFKANDVVSRQSDPTAKMVVVVSGRLLLYMADTSEELRCRGHSEQAPIPQTPKKVVGGVAALAERVEYDAVYGWCVGELKGGECFGEQALAYHAMESATLRAAATSTAILLSQTDLDEAIAEHTQNHEAGHRKPPNELSHLMQLMQDVPATRPAGVVRTIQAALLRCDARLFFGQFTAYALEIFARESTIRVVSSGTVLLEQDHTCEHMFVILEGSVNIHRLTARRKQRRRSSLIRAELHHELEKIETKPVGQESGLPVTATTFGTEILERCGQYLGSIPVGGAFGHALALTNSHSQSSYVVSRNLSKGSVTATLLCLPARFVKPLLQARDEYLLYNPRQVLDQATKPKDQLNSTLKLSYFLSSKPTFAALPQRTLMHLLDRMTVVEIPHNRLLWDQGEKLFHGVVIVLSGSIMLVRSSRRPTTIEPIFKATDNAEHKLVLNVTRTANTVTLMNSHDQVHTCGPGDCIGSMRFGETDAEWTTIKPETAMTLTECKIAIVQWPKGYGPEADVAKQCHDILQFRETQLLQLQDRVASQPDDPIPGKEDIDAAITHLLSMLEWKNRFPVPVQAYVAELFTFETFPPNETLFKQDEESHAFYIILSGHVNVFVQRRKRHANVSKVAAARRDNVGRRLWQDSIRKTSTMDSKDEMDPMKAIQALTKDKQRPSEQSKRILRFASTYNNLQDNSLGELEARLGVGDVLGEQALFCPGTRHRCSVVTATDTSVIMLTRGQYEHLLVHGRSRSSPVVVVRNSSERAKDLWKLVIHYIVKNRSQRSHWPSVIAFARQKRIRLIMDIVKDVPAFQVIPPDVRVKICERTLFQTYDANAVVFERGKHVERFFVIVSGCVDLFHVSSQDVPLADDSDSGALKIRSLRDGDWFGEYEILTDDACRHVMAVSPDGVRLVAIHKTEFLASWPTLNKMKDRLAFLRQSDALGALEDDRLCSVWYGIRRQKFRRNDIVVPERHHKVLDAIYWIEDGECVVYQHSTLSRSVKERRSKERDVELEMQVATLSRGNILYCDEATWKRSSLVASSQVVHIFVLTYASPPNMLHRIVGKRGMSALRRIMRVENEFQQSQQETARQLATKSEPKPIESTILPLLKCAPVSRMRGNRMKLPHFLLQRHVATASMEMTVPPQSHPENDEREQIRPATHCPLSHSTRMSGSFTLSSLMQSSVAKVDSPRCFSPLETAQILRPKIQWEETENPAIRLQKALNLQIHEEARLVQALGFVPTIKQKASRDAEALRTKHGRPSLCPQDPFKLPLPNTFKPTLQAQKAPRFAGPRKLKKQS</sequence>
<evidence type="ECO:0000256" key="1">
    <source>
        <dbReference type="SAM" id="MobiDB-lite"/>
    </source>
</evidence>
<dbReference type="PANTHER" id="PTHR23011:SF28">
    <property type="entry name" value="CYCLIC NUCLEOTIDE-BINDING DOMAIN CONTAINING PROTEIN"/>
    <property type="match status" value="1"/>
</dbReference>
<gene>
    <name evidence="3" type="ORF">Ae201684_000483</name>
</gene>
<accession>A0A6G0XY83</accession>
<keyword evidence="4" id="KW-1185">Reference proteome</keyword>
<dbReference type="Proteomes" id="UP000481153">
    <property type="component" value="Unassembled WGS sequence"/>
</dbReference>
<dbReference type="InterPro" id="IPR000595">
    <property type="entry name" value="cNMP-bd_dom"/>
</dbReference>